<reference evidence="2 3" key="1">
    <citation type="submission" date="2020-12" db="EMBL/GenBank/DDBJ databases">
        <title>Revised draft genomes of Rhodomicrobium vannielii ATCC 17100 and Rhodomicrobium udaipurense JA643.</title>
        <authorList>
            <person name="Conners E.M."/>
            <person name="Davenport E.J."/>
            <person name="Bose A."/>
        </authorList>
    </citation>
    <scope>NUCLEOTIDE SEQUENCE [LARGE SCALE GENOMIC DNA]</scope>
    <source>
        <strain evidence="2 3">JA643</strain>
    </source>
</reference>
<dbReference type="SUPFAM" id="SSF82649">
    <property type="entry name" value="SufE/NifU"/>
    <property type="match status" value="1"/>
</dbReference>
<accession>A0A8I1GB91</accession>
<protein>
    <submittedName>
        <fullName evidence="2">Iron-sulfur cluster assembly scaffold protein</fullName>
    </submittedName>
</protein>
<dbReference type="Gene3D" id="3.90.1010.10">
    <property type="match status" value="1"/>
</dbReference>
<dbReference type="AlphaFoldDB" id="A0A8I1GB91"/>
<evidence type="ECO:0000259" key="1">
    <source>
        <dbReference type="Pfam" id="PF01592"/>
    </source>
</evidence>
<dbReference type="GO" id="GO:0005506">
    <property type="term" value="F:iron ion binding"/>
    <property type="evidence" value="ECO:0007669"/>
    <property type="project" value="InterPro"/>
</dbReference>
<dbReference type="Proteomes" id="UP000623250">
    <property type="component" value="Unassembled WGS sequence"/>
</dbReference>
<dbReference type="InterPro" id="IPR002871">
    <property type="entry name" value="NIF_FeS_clus_asmbl_NifU_N"/>
</dbReference>
<dbReference type="RefSeq" id="WP_037240846.1">
    <property type="nucleotide sequence ID" value="NZ_JAEMUK010000007.1"/>
</dbReference>
<evidence type="ECO:0000313" key="2">
    <source>
        <dbReference type="EMBL" id="MBJ7542565.1"/>
    </source>
</evidence>
<dbReference type="GO" id="GO:0016226">
    <property type="term" value="P:iron-sulfur cluster assembly"/>
    <property type="evidence" value="ECO:0007669"/>
    <property type="project" value="InterPro"/>
</dbReference>
<keyword evidence="3" id="KW-1185">Reference proteome</keyword>
<gene>
    <name evidence="2" type="ORF">JDN41_03235</name>
</gene>
<dbReference type="Pfam" id="PF01592">
    <property type="entry name" value="NifU_N"/>
    <property type="match status" value="1"/>
</dbReference>
<dbReference type="GO" id="GO:0051536">
    <property type="term" value="F:iron-sulfur cluster binding"/>
    <property type="evidence" value="ECO:0007669"/>
    <property type="project" value="InterPro"/>
</dbReference>
<proteinExistence type="predicted"/>
<evidence type="ECO:0000313" key="3">
    <source>
        <dbReference type="Proteomes" id="UP000623250"/>
    </source>
</evidence>
<dbReference type="EMBL" id="JAEMUK010000007">
    <property type="protein sequence ID" value="MBJ7542565.1"/>
    <property type="molecule type" value="Genomic_DNA"/>
</dbReference>
<comment type="caution">
    <text evidence="2">The sequence shown here is derived from an EMBL/GenBank/DDBJ whole genome shotgun (WGS) entry which is preliminary data.</text>
</comment>
<organism evidence="2 3">
    <name type="scientific">Rhodomicrobium udaipurense</name>
    <dbReference type="NCBI Taxonomy" id="1202716"/>
    <lineage>
        <taxon>Bacteria</taxon>
        <taxon>Pseudomonadati</taxon>
        <taxon>Pseudomonadota</taxon>
        <taxon>Alphaproteobacteria</taxon>
        <taxon>Hyphomicrobiales</taxon>
        <taxon>Hyphomicrobiaceae</taxon>
        <taxon>Rhodomicrobium</taxon>
    </lineage>
</organism>
<sequence length="147" mass="15899">MANLEDIYTGRVLELSANMPRAGRLESPDATASAHSRLCGSRITVDLRMEGDRVTDYAQDVRACLLGQTSAAVMGANIVGSSAAELRAVGGQMRRMLKEGGEPPSGRWADLAILEMVRDYKARHASTLLVFDAVEDAIAEIEAKHQR</sequence>
<name>A0A8I1GB91_9HYPH</name>
<feature type="domain" description="NIF system FeS cluster assembly NifU N-terminal" evidence="1">
    <location>
        <begin position="8"/>
        <end position="124"/>
    </location>
</feature>